<dbReference type="OrthoDB" id="871140at2"/>
<feature type="transmembrane region" description="Helical" evidence="7">
    <location>
        <begin position="57"/>
        <end position="76"/>
    </location>
</feature>
<keyword evidence="6 7" id="KW-0472">Membrane</keyword>
<dbReference type="UniPathway" id="UPA00664"/>
<dbReference type="NCBIfam" id="TIGR00544">
    <property type="entry name" value="lgt"/>
    <property type="match status" value="1"/>
</dbReference>
<evidence type="ECO:0000256" key="3">
    <source>
        <dbReference type="ARBA" id="ARBA00022679"/>
    </source>
</evidence>
<gene>
    <name evidence="7" type="primary">lgt</name>
    <name evidence="8" type="ORF">AU255_00835</name>
</gene>
<dbReference type="GO" id="GO:0005886">
    <property type="term" value="C:plasma membrane"/>
    <property type="evidence" value="ECO:0007669"/>
    <property type="project" value="UniProtKB-SubCell"/>
</dbReference>
<accession>A0A1V8M4J7</accession>
<comment type="subcellular location">
    <subcellularLocation>
        <location evidence="7">Cell membrane</location>
        <topology evidence="7">Multi-pass membrane protein</topology>
    </subcellularLocation>
</comment>
<dbReference type="RefSeq" id="WP_080521113.1">
    <property type="nucleotide sequence ID" value="NZ_LPUF01000001.1"/>
</dbReference>
<keyword evidence="8" id="KW-0449">Lipoprotein</keyword>
<dbReference type="PROSITE" id="PS01311">
    <property type="entry name" value="LGT"/>
    <property type="match status" value="1"/>
</dbReference>
<dbReference type="EC" id="2.5.1.145" evidence="7"/>
<dbReference type="GO" id="GO:0008961">
    <property type="term" value="F:phosphatidylglycerol-prolipoprotein diacylglyceryl transferase activity"/>
    <property type="evidence" value="ECO:0007669"/>
    <property type="project" value="UniProtKB-UniRule"/>
</dbReference>
<keyword evidence="5 7" id="KW-1133">Transmembrane helix</keyword>
<protein>
    <recommendedName>
        <fullName evidence="7">Phosphatidylglycerol--prolipoprotein diacylglyceryl transferase</fullName>
        <ecNumber evidence="7">2.5.1.145</ecNumber>
    </recommendedName>
</protein>
<feature type="transmembrane region" description="Helical" evidence="7">
    <location>
        <begin position="20"/>
        <end position="37"/>
    </location>
</feature>
<dbReference type="Pfam" id="PF01790">
    <property type="entry name" value="LGT"/>
    <property type="match status" value="1"/>
</dbReference>
<dbReference type="AlphaFoldDB" id="A0A1V8M4J7"/>
<reference evidence="8 9" key="1">
    <citation type="submission" date="2015-12" db="EMBL/GenBank/DDBJ databases">
        <authorList>
            <person name="Shamseldin A."/>
            <person name="Moawad H."/>
            <person name="Abd El-Rahim W.M."/>
            <person name="Sadowsky M.J."/>
        </authorList>
    </citation>
    <scope>NUCLEOTIDE SEQUENCE [LARGE SCALE GENOMIC DNA]</scope>
    <source>
        <strain evidence="8 9">WF1</strain>
    </source>
</reference>
<dbReference type="PANTHER" id="PTHR30589">
    <property type="entry name" value="PROLIPOPROTEIN DIACYLGLYCERYL TRANSFERASE"/>
    <property type="match status" value="1"/>
</dbReference>
<dbReference type="InterPro" id="IPR001640">
    <property type="entry name" value="Lgt"/>
</dbReference>
<feature type="transmembrane region" description="Helical" evidence="7">
    <location>
        <begin position="198"/>
        <end position="216"/>
    </location>
</feature>
<organism evidence="8 9">
    <name type="scientific">Methyloprofundus sedimenti</name>
    <dbReference type="NCBI Taxonomy" id="1420851"/>
    <lineage>
        <taxon>Bacteria</taxon>
        <taxon>Pseudomonadati</taxon>
        <taxon>Pseudomonadota</taxon>
        <taxon>Gammaproteobacteria</taxon>
        <taxon>Methylococcales</taxon>
        <taxon>Methylococcaceae</taxon>
        <taxon>Methyloprofundus</taxon>
    </lineage>
</organism>
<evidence type="ECO:0000256" key="4">
    <source>
        <dbReference type="ARBA" id="ARBA00022692"/>
    </source>
</evidence>
<comment type="catalytic activity">
    <reaction evidence="7">
        <text>L-cysteinyl-[prolipoprotein] + a 1,2-diacyl-sn-glycero-3-phospho-(1'-sn-glycerol) = an S-1,2-diacyl-sn-glyceryl-L-cysteinyl-[prolipoprotein] + sn-glycerol 1-phosphate + H(+)</text>
        <dbReference type="Rhea" id="RHEA:56712"/>
        <dbReference type="Rhea" id="RHEA-COMP:14679"/>
        <dbReference type="Rhea" id="RHEA-COMP:14680"/>
        <dbReference type="ChEBI" id="CHEBI:15378"/>
        <dbReference type="ChEBI" id="CHEBI:29950"/>
        <dbReference type="ChEBI" id="CHEBI:57685"/>
        <dbReference type="ChEBI" id="CHEBI:64716"/>
        <dbReference type="ChEBI" id="CHEBI:140658"/>
        <dbReference type="EC" id="2.5.1.145"/>
    </reaction>
</comment>
<dbReference type="GO" id="GO:0042158">
    <property type="term" value="P:lipoprotein biosynthetic process"/>
    <property type="evidence" value="ECO:0007669"/>
    <property type="project" value="UniProtKB-UniRule"/>
</dbReference>
<name>A0A1V8M4J7_9GAMM</name>
<feature type="transmembrane region" description="Helical" evidence="7">
    <location>
        <begin position="120"/>
        <end position="140"/>
    </location>
</feature>
<comment type="similarity">
    <text evidence="1 7">Belongs to the Lgt family.</text>
</comment>
<evidence type="ECO:0000313" key="9">
    <source>
        <dbReference type="Proteomes" id="UP000191980"/>
    </source>
</evidence>
<dbReference type="Proteomes" id="UP000191980">
    <property type="component" value="Unassembled WGS sequence"/>
</dbReference>
<comment type="caution">
    <text evidence="8">The sequence shown here is derived from an EMBL/GenBank/DDBJ whole genome shotgun (WGS) entry which is preliminary data.</text>
</comment>
<sequence>MLTYPIIDPVAISLGPIKVHWYGLMYLIGIGGAWLLLSFRVNKSYSPIKPEALEDLIFYGAMGVILGGRIGYVIFYNFNQFLADPLLLFKVWEGGMSFHGGLLGVIIAMWISARKNQCTMLALTDFIAPVVPIGLFFGRIGNFINAELWGRPTDVYWSFVFPGAGPLARHPSQLYEAGLEGLALFLILWIYSSKQRPYMAVSGLFALFYGIFRFSVEFYRVPDAHLGYLAMDWLTMGQILSTPMIIVGIILLSFAYKSKLVKSS</sequence>
<evidence type="ECO:0000256" key="2">
    <source>
        <dbReference type="ARBA" id="ARBA00022475"/>
    </source>
</evidence>
<proteinExistence type="inferred from homology"/>
<dbReference type="PANTHER" id="PTHR30589:SF0">
    <property type="entry name" value="PHOSPHATIDYLGLYCEROL--PROLIPOPROTEIN DIACYLGLYCERYL TRANSFERASE"/>
    <property type="match status" value="1"/>
</dbReference>
<evidence type="ECO:0000256" key="7">
    <source>
        <dbReference type="HAMAP-Rule" id="MF_01147"/>
    </source>
</evidence>
<keyword evidence="4 7" id="KW-0812">Transmembrane</keyword>
<feature type="transmembrane region" description="Helical" evidence="7">
    <location>
        <begin position="236"/>
        <end position="256"/>
    </location>
</feature>
<evidence type="ECO:0000256" key="5">
    <source>
        <dbReference type="ARBA" id="ARBA00022989"/>
    </source>
</evidence>
<dbReference type="HAMAP" id="MF_01147">
    <property type="entry name" value="Lgt"/>
    <property type="match status" value="1"/>
</dbReference>
<evidence type="ECO:0000256" key="6">
    <source>
        <dbReference type="ARBA" id="ARBA00023136"/>
    </source>
</evidence>
<evidence type="ECO:0000256" key="1">
    <source>
        <dbReference type="ARBA" id="ARBA00007150"/>
    </source>
</evidence>
<feature type="transmembrane region" description="Helical" evidence="7">
    <location>
        <begin position="174"/>
        <end position="191"/>
    </location>
</feature>
<keyword evidence="2 7" id="KW-1003">Cell membrane</keyword>
<feature type="transmembrane region" description="Helical" evidence="7">
    <location>
        <begin position="96"/>
        <end position="113"/>
    </location>
</feature>
<evidence type="ECO:0000313" key="8">
    <source>
        <dbReference type="EMBL" id="OQK16485.1"/>
    </source>
</evidence>
<keyword evidence="9" id="KW-1185">Reference proteome</keyword>
<comment type="function">
    <text evidence="7">Catalyzes the transfer of the diacylglyceryl group from phosphatidylglycerol to the sulfhydryl group of the N-terminal cysteine of a prolipoprotein, the first step in the formation of mature lipoproteins.</text>
</comment>
<dbReference type="EMBL" id="LPUF01000001">
    <property type="protein sequence ID" value="OQK16485.1"/>
    <property type="molecule type" value="Genomic_DNA"/>
</dbReference>
<dbReference type="STRING" id="1420851.AU255_00835"/>
<comment type="pathway">
    <text evidence="7">Protein modification; lipoprotein biosynthesis (diacylglyceryl transfer).</text>
</comment>
<keyword evidence="3 7" id="KW-0808">Transferase</keyword>
<feature type="binding site" evidence="7">
    <location>
        <position position="139"/>
    </location>
    <ligand>
        <name>a 1,2-diacyl-sn-glycero-3-phospho-(1'-sn-glycerol)</name>
        <dbReference type="ChEBI" id="CHEBI:64716"/>
    </ligand>
</feature>